<gene>
    <name evidence="1" type="ORF">BDN72DRAFT_766477</name>
</gene>
<organism evidence="1 2">
    <name type="scientific">Pluteus cervinus</name>
    <dbReference type="NCBI Taxonomy" id="181527"/>
    <lineage>
        <taxon>Eukaryota</taxon>
        <taxon>Fungi</taxon>
        <taxon>Dikarya</taxon>
        <taxon>Basidiomycota</taxon>
        <taxon>Agaricomycotina</taxon>
        <taxon>Agaricomycetes</taxon>
        <taxon>Agaricomycetidae</taxon>
        <taxon>Agaricales</taxon>
        <taxon>Pluteineae</taxon>
        <taxon>Pluteaceae</taxon>
        <taxon>Pluteus</taxon>
    </lineage>
</organism>
<protein>
    <submittedName>
        <fullName evidence="1">Uncharacterized protein</fullName>
    </submittedName>
</protein>
<dbReference type="Proteomes" id="UP000308600">
    <property type="component" value="Unassembled WGS sequence"/>
</dbReference>
<evidence type="ECO:0000313" key="2">
    <source>
        <dbReference type="Proteomes" id="UP000308600"/>
    </source>
</evidence>
<sequence length="494" mass="55822">MSTFSALPPELYSAIFEHVPLSHIRLTILSLTRALPWALIPQERLFRDVSLGHSDQVVQFYRRLRNGVDSAGRFVRSFAVKDWNIDAELIISIVPMLLNVEHFSLYIGPRNFTPEHLEELFKDCITSLQHVSLRFRPYVKTATYLQFLKGAYFDSTLEALSRWSNTRLHSISIIQDPLDTDTGGVQAFAQPIVFFRFEPAFATLSSCSLASNSRALRVRIPHRSVVRALSSRNAFPRLEFLDLSTCSVLEGELEMILVRLWKVKHIVLDGCRVLRSEGDWNAFGKRLALIGVTRAKEREKQLKEYLERESMAALQLPEETTNIPIKKAKRGRRGLASATISLREPSTTSPARPNGIRRPQIPKIRILPQCPTTLSLAMSTFIPSRQAEVLKEFEQGWFEGLVQMTANRSRLRQSFRNGVVRVVQFSREGVSPFEEGMVGLEDVESEDVFDKLEDETSRVPLLCLASSSGAGGEHAAECPHHAAQEFWGDCDLPS</sequence>
<dbReference type="EMBL" id="ML208313">
    <property type="protein sequence ID" value="TFK70428.1"/>
    <property type="molecule type" value="Genomic_DNA"/>
</dbReference>
<accession>A0ACD3AXH6</accession>
<keyword evidence="2" id="KW-1185">Reference proteome</keyword>
<proteinExistence type="predicted"/>
<reference evidence="1 2" key="1">
    <citation type="journal article" date="2019" name="Nat. Ecol. Evol.">
        <title>Megaphylogeny resolves global patterns of mushroom evolution.</title>
        <authorList>
            <person name="Varga T."/>
            <person name="Krizsan K."/>
            <person name="Foldi C."/>
            <person name="Dima B."/>
            <person name="Sanchez-Garcia M."/>
            <person name="Sanchez-Ramirez S."/>
            <person name="Szollosi G.J."/>
            <person name="Szarkandi J.G."/>
            <person name="Papp V."/>
            <person name="Albert L."/>
            <person name="Andreopoulos W."/>
            <person name="Angelini C."/>
            <person name="Antonin V."/>
            <person name="Barry K.W."/>
            <person name="Bougher N.L."/>
            <person name="Buchanan P."/>
            <person name="Buyck B."/>
            <person name="Bense V."/>
            <person name="Catcheside P."/>
            <person name="Chovatia M."/>
            <person name="Cooper J."/>
            <person name="Damon W."/>
            <person name="Desjardin D."/>
            <person name="Finy P."/>
            <person name="Geml J."/>
            <person name="Haridas S."/>
            <person name="Hughes K."/>
            <person name="Justo A."/>
            <person name="Karasinski D."/>
            <person name="Kautmanova I."/>
            <person name="Kiss B."/>
            <person name="Kocsube S."/>
            <person name="Kotiranta H."/>
            <person name="LaButti K.M."/>
            <person name="Lechner B.E."/>
            <person name="Liimatainen K."/>
            <person name="Lipzen A."/>
            <person name="Lukacs Z."/>
            <person name="Mihaltcheva S."/>
            <person name="Morgado L.N."/>
            <person name="Niskanen T."/>
            <person name="Noordeloos M.E."/>
            <person name="Ohm R.A."/>
            <person name="Ortiz-Santana B."/>
            <person name="Ovrebo C."/>
            <person name="Racz N."/>
            <person name="Riley R."/>
            <person name="Savchenko A."/>
            <person name="Shiryaev A."/>
            <person name="Soop K."/>
            <person name="Spirin V."/>
            <person name="Szebenyi C."/>
            <person name="Tomsovsky M."/>
            <person name="Tulloss R.E."/>
            <person name="Uehling J."/>
            <person name="Grigoriev I.V."/>
            <person name="Vagvolgyi C."/>
            <person name="Papp T."/>
            <person name="Martin F.M."/>
            <person name="Miettinen O."/>
            <person name="Hibbett D.S."/>
            <person name="Nagy L.G."/>
        </authorList>
    </citation>
    <scope>NUCLEOTIDE SEQUENCE [LARGE SCALE GENOMIC DNA]</scope>
    <source>
        <strain evidence="1 2">NL-1719</strain>
    </source>
</reference>
<name>A0ACD3AXH6_9AGAR</name>
<evidence type="ECO:0000313" key="1">
    <source>
        <dbReference type="EMBL" id="TFK70428.1"/>
    </source>
</evidence>